<dbReference type="PANTHER" id="PTHR21028">
    <property type="entry name" value="SI:CH211-156B7.4"/>
    <property type="match status" value="1"/>
</dbReference>
<sequence length="182" mass="20341">MYEVEVKVRADHEAVRDRLAELDAEPLGTVEQVDTYFDAPHRDFAATDEALRLREERDAGGAITELTYKGPLVEAESKTREEIESEVADRERVQAIFESLGFSPAATVEKERTRFRIEEFTVTLDSVAEVGEFVEVETECEREADVPTEREAAARLLESLGLDPDDGIRTSYLGMLLADGDA</sequence>
<dbReference type="PANTHER" id="PTHR21028:SF2">
    <property type="entry name" value="CYTH DOMAIN-CONTAINING PROTEIN"/>
    <property type="match status" value="1"/>
</dbReference>
<evidence type="ECO:0000259" key="1">
    <source>
        <dbReference type="PROSITE" id="PS51707"/>
    </source>
</evidence>
<dbReference type="CDD" id="cd07890">
    <property type="entry name" value="CYTH-like_AC_IV-like"/>
    <property type="match status" value="1"/>
</dbReference>
<organism evidence="2 3">
    <name type="scientific">Halorientalis regularis</name>
    <dbReference type="NCBI Taxonomy" id="660518"/>
    <lineage>
        <taxon>Archaea</taxon>
        <taxon>Methanobacteriati</taxon>
        <taxon>Methanobacteriota</taxon>
        <taxon>Stenosarchaea group</taxon>
        <taxon>Halobacteria</taxon>
        <taxon>Halobacteriales</taxon>
        <taxon>Haloarculaceae</taxon>
        <taxon>Halorientalis</taxon>
    </lineage>
</organism>
<dbReference type="EMBL" id="FNBK01000009">
    <property type="protein sequence ID" value="SDF76642.1"/>
    <property type="molecule type" value="Genomic_DNA"/>
</dbReference>
<dbReference type="SMART" id="SM01118">
    <property type="entry name" value="CYTH"/>
    <property type="match status" value="1"/>
</dbReference>
<accession>A0A1G7NRL4</accession>
<dbReference type="InterPro" id="IPR008173">
    <property type="entry name" value="Adenylyl_cyclase_CyaB"/>
</dbReference>
<dbReference type="Proteomes" id="UP000199076">
    <property type="component" value="Unassembled WGS sequence"/>
</dbReference>
<reference evidence="3" key="1">
    <citation type="submission" date="2016-10" db="EMBL/GenBank/DDBJ databases">
        <authorList>
            <person name="Varghese N."/>
            <person name="Submissions S."/>
        </authorList>
    </citation>
    <scope>NUCLEOTIDE SEQUENCE [LARGE SCALE GENOMIC DNA]</scope>
    <source>
        <strain evidence="3">IBRC-M 10760</strain>
    </source>
</reference>
<dbReference type="InterPro" id="IPR023577">
    <property type="entry name" value="CYTH_domain"/>
</dbReference>
<dbReference type="PROSITE" id="PS51707">
    <property type="entry name" value="CYTH"/>
    <property type="match status" value="1"/>
</dbReference>
<evidence type="ECO:0000313" key="2">
    <source>
        <dbReference type="EMBL" id="SDF76642.1"/>
    </source>
</evidence>
<dbReference type="Pfam" id="PF01928">
    <property type="entry name" value="CYTH"/>
    <property type="match status" value="1"/>
</dbReference>
<keyword evidence="3" id="KW-1185">Reference proteome</keyword>
<gene>
    <name evidence="2" type="ORF">SAMN05216218_109110</name>
</gene>
<dbReference type="Gene3D" id="2.40.320.10">
    <property type="entry name" value="Hypothetical Protein Pfu-838710-001"/>
    <property type="match status" value="1"/>
</dbReference>
<dbReference type="AlphaFoldDB" id="A0A1G7NRL4"/>
<protein>
    <submittedName>
        <fullName evidence="2">Adenylate cyclase</fullName>
    </submittedName>
</protein>
<name>A0A1G7NRL4_9EURY</name>
<dbReference type="SUPFAM" id="SSF55154">
    <property type="entry name" value="CYTH-like phosphatases"/>
    <property type="match status" value="1"/>
</dbReference>
<dbReference type="NCBIfam" id="TIGR00318">
    <property type="entry name" value="cyaB"/>
    <property type="match status" value="1"/>
</dbReference>
<dbReference type="RefSeq" id="WP_092692945.1">
    <property type="nucleotide sequence ID" value="NZ_FNBK01000009.1"/>
</dbReference>
<proteinExistence type="predicted"/>
<dbReference type="STRING" id="660518.SAMN05216218_109110"/>
<evidence type="ECO:0000313" key="3">
    <source>
        <dbReference type="Proteomes" id="UP000199076"/>
    </source>
</evidence>
<dbReference type="InterPro" id="IPR033469">
    <property type="entry name" value="CYTH-like_dom_sf"/>
</dbReference>
<dbReference type="OrthoDB" id="46040at2157"/>
<feature type="domain" description="CYTH" evidence="1">
    <location>
        <begin position="1"/>
        <end position="178"/>
    </location>
</feature>